<sequence>MKQTEIIELIGLLSTDVKLLAFFEKYGLKKPPKTVNSNSCGIAIRHKDYQIDFDFDYDIINEAFYPPVSPKNNDYYFIAYLKAVYFYLPKKNDTRTNDFWDITPNPKGEFEQFENYFGKIDNGYFKKTYSELINIVAQYEIKKNKCEYVSFIIKQEREIISSDFFDQNNEYNLWPEAYTFLIKWLFDNRFLNISDKIYNHGLEPSHQVILEFVQSNLKNKLWQNQLKEVPNLYQFLNAIRSNNKIWKDENKDQVVFYQNNLFLIATGNFEQYNKLFYEDIDKADELCKSARFTPETAQIYLNLLTDRFAIFPIIRDLKINN</sequence>
<reference evidence="2" key="1">
    <citation type="journal article" date="2019" name="Int. J. Syst. Evol. Microbiol.">
        <title>The Global Catalogue of Microorganisms (GCM) 10K type strain sequencing project: providing services to taxonomists for standard genome sequencing and annotation.</title>
        <authorList>
            <consortium name="The Broad Institute Genomics Platform"/>
            <consortium name="The Broad Institute Genome Sequencing Center for Infectious Disease"/>
            <person name="Wu L."/>
            <person name="Ma J."/>
        </authorList>
    </citation>
    <scope>NUCLEOTIDE SEQUENCE [LARGE SCALE GENOMIC DNA]</scope>
    <source>
        <strain evidence="2">JCM 17064</strain>
    </source>
</reference>
<comment type="caution">
    <text evidence="1">The sequence shown here is derived from an EMBL/GenBank/DDBJ whole genome shotgun (WGS) entry which is preliminary data.</text>
</comment>
<name>A0ABP7TB01_9FLAO</name>
<organism evidence="1 2">
    <name type="scientific">Flavobacterium cheonhonense</name>
    <dbReference type="NCBI Taxonomy" id="706185"/>
    <lineage>
        <taxon>Bacteria</taxon>
        <taxon>Pseudomonadati</taxon>
        <taxon>Bacteroidota</taxon>
        <taxon>Flavobacteriia</taxon>
        <taxon>Flavobacteriales</taxon>
        <taxon>Flavobacteriaceae</taxon>
        <taxon>Flavobacterium</taxon>
    </lineage>
</organism>
<gene>
    <name evidence="1" type="ORF">GCM10022386_03330</name>
</gene>
<dbReference type="RefSeq" id="WP_324692296.1">
    <property type="nucleotide sequence ID" value="NZ_BAABCR010000003.1"/>
</dbReference>
<dbReference type="EMBL" id="BAABCR010000003">
    <property type="protein sequence ID" value="GAA4023663.1"/>
    <property type="molecule type" value="Genomic_DNA"/>
</dbReference>
<keyword evidence="2" id="KW-1185">Reference proteome</keyword>
<evidence type="ECO:0000313" key="2">
    <source>
        <dbReference type="Proteomes" id="UP001500968"/>
    </source>
</evidence>
<accession>A0ABP7TB01</accession>
<evidence type="ECO:0000313" key="1">
    <source>
        <dbReference type="EMBL" id="GAA4023663.1"/>
    </source>
</evidence>
<proteinExistence type="predicted"/>
<dbReference type="Proteomes" id="UP001500968">
    <property type="component" value="Unassembled WGS sequence"/>
</dbReference>
<protein>
    <submittedName>
        <fullName evidence="1">Uncharacterized protein</fullName>
    </submittedName>
</protein>